<evidence type="ECO:0000256" key="2">
    <source>
        <dbReference type="ARBA" id="ARBA00006275"/>
    </source>
</evidence>
<dbReference type="PROSITE" id="PS51257">
    <property type="entry name" value="PROKAR_LIPOPROTEIN"/>
    <property type="match status" value="1"/>
</dbReference>
<evidence type="ECO:0000313" key="8">
    <source>
        <dbReference type="EMBL" id="SNT34483.1"/>
    </source>
</evidence>
<dbReference type="InterPro" id="IPR011990">
    <property type="entry name" value="TPR-like_helical_dom_sf"/>
</dbReference>
<sequence length="538" mass="59511">MKKFYSIIIILSFLSCTDLDLEPKNGLVESVAFENFEGYQSYIAKVYASLTLTGQQGAAGQPDLTIINDEGFSSYLRVWWKAQELTTDEAIIAWNDSGIRDLHNHAWGADNQFVRVLYYRIFYTISLANDFIRVAEDLPPGLSSDEIATINEYVAEARFIRAFSYWHALDHFRNIALITSITAELPTQVDPQVIFNFIESELNDIEDQLLPAGQSNHDYGRVDRAAAWMLKAKLYLNAEVYVGADRYSDCIEELNKVISSNVYSLAANYQELFMGDNHLRTDEIIWPIVHDGLVSQTWGGTTTIIRGGIGGAMSDDEKNGSPSADEAENDYGVPSGWAGYRTTSALVNKFPGAASDPNGNSADGRAIFFTEGQSLEIADVGEFTHGWAVPKFNNLEASTGRRAPGVDQVSTDYPVFRLGEAYLMLAEAELQENGTVSTTTLGYLNDLRVRAYGDNSGNIAAGDVTLDWILDERARELYLEATRRTDLIRHGKFSGGGYIWPWKGGVAEGMASPGHLDIFPIPSSDLIANPNLKQNDGY</sequence>
<dbReference type="InterPro" id="IPR012944">
    <property type="entry name" value="SusD_RagB_dom"/>
</dbReference>
<name>A0A239LXF1_EKHLU</name>
<evidence type="ECO:0000256" key="5">
    <source>
        <dbReference type="ARBA" id="ARBA00023237"/>
    </source>
</evidence>
<dbReference type="SUPFAM" id="SSF48452">
    <property type="entry name" value="TPR-like"/>
    <property type="match status" value="1"/>
</dbReference>
<keyword evidence="3" id="KW-0732">Signal</keyword>
<keyword evidence="9" id="KW-1185">Reference proteome</keyword>
<evidence type="ECO:0000313" key="9">
    <source>
        <dbReference type="Proteomes" id="UP000198393"/>
    </source>
</evidence>
<dbReference type="Gene3D" id="1.25.40.10">
    <property type="entry name" value="Tetratricopeptide repeat domain"/>
    <property type="match status" value="1"/>
</dbReference>
<keyword evidence="4" id="KW-0472">Membrane</keyword>
<evidence type="ECO:0000256" key="6">
    <source>
        <dbReference type="SAM" id="MobiDB-lite"/>
    </source>
</evidence>
<dbReference type="Gene3D" id="1.10.3780.10">
    <property type="entry name" value="SusD-like"/>
    <property type="match status" value="1"/>
</dbReference>
<reference evidence="8 9" key="1">
    <citation type="submission" date="2017-06" db="EMBL/GenBank/DDBJ databases">
        <authorList>
            <person name="Kim H.J."/>
            <person name="Triplett B.A."/>
        </authorList>
    </citation>
    <scope>NUCLEOTIDE SEQUENCE [LARGE SCALE GENOMIC DNA]</scope>
    <source>
        <strain evidence="8 9">DSM 19307</strain>
    </source>
</reference>
<dbReference type="GO" id="GO:0009279">
    <property type="term" value="C:cell outer membrane"/>
    <property type="evidence" value="ECO:0007669"/>
    <property type="project" value="UniProtKB-SubCell"/>
</dbReference>
<comment type="subcellular location">
    <subcellularLocation>
        <location evidence="1">Cell outer membrane</location>
    </subcellularLocation>
</comment>
<evidence type="ECO:0000256" key="1">
    <source>
        <dbReference type="ARBA" id="ARBA00004442"/>
    </source>
</evidence>
<dbReference type="EMBL" id="FZPD01000006">
    <property type="protein sequence ID" value="SNT34483.1"/>
    <property type="molecule type" value="Genomic_DNA"/>
</dbReference>
<organism evidence="8 9">
    <name type="scientific">Ekhidna lutea</name>
    <dbReference type="NCBI Taxonomy" id="447679"/>
    <lineage>
        <taxon>Bacteria</taxon>
        <taxon>Pseudomonadati</taxon>
        <taxon>Bacteroidota</taxon>
        <taxon>Cytophagia</taxon>
        <taxon>Cytophagales</taxon>
        <taxon>Reichenbachiellaceae</taxon>
        <taxon>Ekhidna</taxon>
    </lineage>
</organism>
<feature type="domain" description="RagB/SusD" evidence="7">
    <location>
        <begin position="381"/>
        <end position="538"/>
    </location>
</feature>
<gene>
    <name evidence="8" type="ORF">SAMN05421640_3423</name>
</gene>
<evidence type="ECO:0000259" key="7">
    <source>
        <dbReference type="Pfam" id="PF07980"/>
    </source>
</evidence>
<keyword evidence="5" id="KW-0998">Cell outer membrane</keyword>
<comment type="similarity">
    <text evidence="2">Belongs to the SusD family.</text>
</comment>
<dbReference type="AlphaFoldDB" id="A0A239LXF1"/>
<dbReference type="RefSeq" id="WP_089358101.1">
    <property type="nucleotide sequence ID" value="NZ_FZPD01000006.1"/>
</dbReference>
<accession>A0A239LXF1</accession>
<dbReference type="Proteomes" id="UP000198393">
    <property type="component" value="Unassembled WGS sequence"/>
</dbReference>
<feature type="region of interest" description="Disordered" evidence="6">
    <location>
        <begin position="309"/>
        <end position="332"/>
    </location>
</feature>
<dbReference type="Gene3D" id="1.25.40.390">
    <property type="match status" value="1"/>
</dbReference>
<dbReference type="Pfam" id="PF07980">
    <property type="entry name" value="SusD_RagB"/>
    <property type="match status" value="1"/>
</dbReference>
<evidence type="ECO:0000256" key="4">
    <source>
        <dbReference type="ARBA" id="ARBA00023136"/>
    </source>
</evidence>
<evidence type="ECO:0000256" key="3">
    <source>
        <dbReference type="ARBA" id="ARBA00022729"/>
    </source>
</evidence>
<dbReference type="OrthoDB" id="9783641at2"/>
<protein>
    <submittedName>
        <fullName evidence="8">SusD family protein</fullName>
    </submittedName>
</protein>
<proteinExistence type="inferred from homology"/>